<reference evidence="2 3" key="1">
    <citation type="submission" date="2015-01" db="EMBL/GenBank/DDBJ databases">
        <title>Comparative genomics of the lactic acid bacteria isolated from the honey bee gut.</title>
        <authorList>
            <person name="Ellegaard K.M."/>
            <person name="Tamarit D."/>
            <person name="Javelind E."/>
            <person name="Olofsson T."/>
            <person name="Andersson S.G."/>
            <person name="Vasquez A."/>
        </authorList>
    </citation>
    <scope>NUCLEOTIDE SEQUENCE [LARGE SCALE GENOMIC DNA]</scope>
    <source>
        <strain evidence="2 3">Hma8</strain>
    </source>
</reference>
<proteinExistence type="predicted"/>
<accession>A0A0F4LJV1</accession>
<feature type="transmembrane region" description="Helical" evidence="1">
    <location>
        <begin position="221"/>
        <end position="240"/>
    </location>
</feature>
<evidence type="ECO:0000313" key="3">
    <source>
        <dbReference type="Proteomes" id="UP000033531"/>
    </source>
</evidence>
<evidence type="ECO:0000256" key="1">
    <source>
        <dbReference type="SAM" id="Phobius"/>
    </source>
</evidence>
<dbReference type="Pfam" id="PF06182">
    <property type="entry name" value="ABC2_membrane_6"/>
    <property type="match status" value="1"/>
</dbReference>
<comment type="caution">
    <text evidence="2">The sequence shown here is derived from an EMBL/GenBank/DDBJ whole genome shotgun (WGS) entry which is preliminary data.</text>
</comment>
<sequence length="256" mass="28940">MKYRLMLIKIGIKKGLASKYALIFWLFSSLISLTVQYFLWQAVLTGKPNGEFKQTISYLVLMQLLTVLFPKTSYDVNDKVRSGDIALDLLKPVAFATQLLWESIGYSVVKFAVIGTVDLLVCLWILNFQIAVSTILMVLVTTTLAYLLYFELELLLGTFSFYTYSIWGISTFKEAILLVLAGNIFPTNFYPAVIKKLAAYLPFQYSFGAVGMLAQKPSWSLFIQVVLIQLTYIALFNVLFKFLFKRSVVSTVIQGG</sequence>
<feature type="transmembrane region" description="Helical" evidence="1">
    <location>
        <begin position="197"/>
        <end position="215"/>
    </location>
</feature>
<dbReference type="AlphaFoldDB" id="A0A0F4LJV1"/>
<gene>
    <name evidence="2" type="ORF">JF74_01020</name>
</gene>
<keyword evidence="1" id="KW-0812">Transmembrane</keyword>
<feature type="transmembrane region" description="Helical" evidence="1">
    <location>
        <begin position="20"/>
        <end position="40"/>
    </location>
</feature>
<evidence type="ECO:0000313" key="2">
    <source>
        <dbReference type="EMBL" id="KJY58598.1"/>
    </source>
</evidence>
<dbReference type="InterPro" id="IPR010390">
    <property type="entry name" value="ABC-2_transporter-like"/>
</dbReference>
<organism evidence="2 3">
    <name type="scientific">Lactobacillus melliventris</name>
    <dbReference type="NCBI Taxonomy" id="1218507"/>
    <lineage>
        <taxon>Bacteria</taxon>
        <taxon>Bacillati</taxon>
        <taxon>Bacillota</taxon>
        <taxon>Bacilli</taxon>
        <taxon>Lactobacillales</taxon>
        <taxon>Lactobacillaceae</taxon>
        <taxon>Lactobacillus</taxon>
    </lineage>
</organism>
<dbReference type="PANTHER" id="PTHR36832">
    <property type="entry name" value="SLR1174 PROTEIN-RELATED"/>
    <property type="match status" value="1"/>
</dbReference>
<dbReference type="PANTHER" id="PTHR36832:SF1">
    <property type="entry name" value="SLR1174 PROTEIN"/>
    <property type="match status" value="1"/>
</dbReference>
<feature type="transmembrane region" description="Helical" evidence="1">
    <location>
        <begin position="130"/>
        <end position="149"/>
    </location>
</feature>
<dbReference type="HOGENOM" id="CLU_084465_0_0_9"/>
<dbReference type="PATRIC" id="fig|1218507.3.peg.258"/>
<dbReference type="Proteomes" id="UP000033531">
    <property type="component" value="Unassembled WGS sequence"/>
</dbReference>
<dbReference type="RefSeq" id="WP_046324072.1">
    <property type="nucleotide sequence ID" value="NZ_JBHTMT010000009.1"/>
</dbReference>
<protein>
    <submittedName>
        <fullName evidence="2">ABC-type uncharacterized transport system, permease component</fullName>
    </submittedName>
</protein>
<keyword evidence="1" id="KW-0472">Membrane</keyword>
<dbReference type="EMBL" id="JXLI01000003">
    <property type="protein sequence ID" value="KJY58598.1"/>
    <property type="molecule type" value="Genomic_DNA"/>
</dbReference>
<dbReference type="STRING" id="1218507.JF74_01020"/>
<name>A0A0F4LJV1_9LACO</name>
<dbReference type="OrthoDB" id="8582979at2"/>
<keyword evidence="1" id="KW-1133">Transmembrane helix</keyword>
<feature type="transmembrane region" description="Helical" evidence="1">
    <location>
        <begin position="161"/>
        <end position="185"/>
    </location>
</feature>
<feature type="transmembrane region" description="Helical" evidence="1">
    <location>
        <begin position="104"/>
        <end position="125"/>
    </location>
</feature>